<feature type="transmembrane region" description="Helical" evidence="7">
    <location>
        <begin position="175"/>
        <end position="199"/>
    </location>
</feature>
<dbReference type="InterPro" id="IPR004681">
    <property type="entry name" value="TRAP_DctM"/>
</dbReference>
<dbReference type="GO" id="GO:0005886">
    <property type="term" value="C:plasma membrane"/>
    <property type="evidence" value="ECO:0007669"/>
    <property type="project" value="UniProtKB-SubCell"/>
</dbReference>
<keyword evidence="5 7" id="KW-1133">Transmembrane helix</keyword>
<evidence type="ECO:0000256" key="1">
    <source>
        <dbReference type="ARBA" id="ARBA00004429"/>
    </source>
</evidence>
<feature type="transmembrane region" description="Helical" evidence="7">
    <location>
        <begin position="279"/>
        <end position="301"/>
    </location>
</feature>
<protein>
    <recommendedName>
        <fullName evidence="7">TRAP transporter large permease protein</fullName>
    </recommendedName>
</protein>
<feature type="transmembrane region" description="Helical" evidence="7">
    <location>
        <begin position="321"/>
        <end position="338"/>
    </location>
</feature>
<keyword evidence="7" id="KW-0813">Transport</keyword>
<sequence>MESEIIGSLGLLVLAGMLLLRIPIGICLIVVSFGGIWVLIGPRPAWGILSTVPYEFSAKWTLSSVPMFLFMGYVCFYAGLTKGLFAACRSWLARLPGGLAIASVLGSAGFAAVTGSSVACAAAMGRIAIPEMLASRYNPALATGSIAAAGTLGALIPPSILLILFGIFAEIPISQLFIGGIGAGVLTAGLYIFTIWLLAVMRPELAPRMTELPPMAERIAHLRETWPILLLMAVVIGGMFVGLFTATEAGAVGAFASIIIAGFKGSLNWPAFFSAIQETLTTTSALFLIAIGANLLTRFLALSGSGDMIAEAVIGLGSDPILLLLGISFLYLLLGMFLDPIGAMLLTLPVLLPVLEGAHIDLIWFGVFLVKFLEIGMITPPIGLNVFVIKGVVGDQVPLTTIFRGILWFLMADAVVVAIMILFPEIITYLPSLMD</sequence>
<dbReference type="PIRSF" id="PIRSF006066">
    <property type="entry name" value="HI0050"/>
    <property type="match status" value="1"/>
</dbReference>
<comment type="function">
    <text evidence="7">Part of the tripartite ATP-independent periplasmic (TRAP) transport system.</text>
</comment>
<proteinExistence type="inferred from homology"/>
<dbReference type="OrthoDB" id="9790209at2"/>
<comment type="caution">
    <text evidence="9">The sequence shown here is derived from an EMBL/GenBank/DDBJ whole genome shotgun (WGS) entry which is preliminary data.</text>
</comment>
<feature type="transmembrane region" description="Helical" evidence="7">
    <location>
        <begin position="225"/>
        <end position="244"/>
    </location>
</feature>
<evidence type="ECO:0000256" key="7">
    <source>
        <dbReference type="RuleBase" id="RU369079"/>
    </source>
</evidence>
<comment type="subcellular location">
    <subcellularLocation>
        <location evidence="1 7">Cell inner membrane</location>
        <topology evidence="1 7">Multi-pass membrane protein</topology>
    </subcellularLocation>
</comment>
<dbReference type="EMBL" id="WTVA01000004">
    <property type="protein sequence ID" value="MZR22726.1"/>
    <property type="molecule type" value="Genomic_DNA"/>
</dbReference>
<keyword evidence="3 7" id="KW-0997">Cell inner membrane</keyword>
<dbReference type="GO" id="GO:0022857">
    <property type="term" value="F:transmembrane transporter activity"/>
    <property type="evidence" value="ECO:0007669"/>
    <property type="project" value="UniProtKB-UniRule"/>
</dbReference>
<feature type="transmembrane region" description="Helical" evidence="7">
    <location>
        <begin position="100"/>
        <end position="125"/>
    </location>
</feature>
<reference evidence="9 10" key="1">
    <citation type="journal article" date="2014" name="Int. J. Syst. Evol. Microbiol.">
        <title>Sneathiella chungangensis sp. nov., isolated from a marine sand, and emended description of the genus Sneathiella.</title>
        <authorList>
            <person name="Siamphan C."/>
            <person name="Kim H."/>
            <person name="Lee J.S."/>
            <person name="Kim W."/>
        </authorList>
    </citation>
    <scope>NUCLEOTIDE SEQUENCE [LARGE SCALE GENOMIC DNA]</scope>
    <source>
        <strain evidence="9 10">KCTC 32476</strain>
    </source>
</reference>
<keyword evidence="4 7" id="KW-0812">Transmembrane</keyword>
<feature type="transmembrane region" description="Helical" evidence="7">
    <location>
        <begin position="12"/>
        <end position="40"/>
    </location>
</feature>
<feature type="transmembrane region" description="Helical" evidence="7">
    <location>
        <begin position="250"/>
        <end position="267"/>
    </location>
</feature>
<dbReference type="InterPro" id="IPR010656">
    <property type="entry name" value="DctM"/>
</dbReference>
<feature type="transmembrane region" description="Helical" evidence="7">
    <location>
        <begin position="60"/>
        <end position="80"/>
    </location>
</feature>
<feature type="domain" description="TRAP C4-dicarboxylate transport system permease DctM subunit" evidence="8">
    <location>
        <begin position="11"/>
        <end position="426"/>
    </location>
</feature>
<dbReference type="Proteomes" id="UP000445696">
    <property type="component" value="Unassembled WGS sequence"/>
</dbReference>
<keyword evidence="6 7" id="KW-0472">Membrane</keyword>
<keyword evidence="2" id="KW-1003">Cell membrane</keyword>
<comment type="similarity">
    <text evidence="7">Belongs to the TRAP transporter large permease family.</text>
</comment>
<organism evidence="9 10">
    <name type="scientific">Sneathiella chungangensis</name>
    <dbReference type="NCBI Taxonomy" id="1418234"/>
    <lineage>
        <taxon>Bacteria</taxon>
        <taxon>Pseudomonadati</taxon>
        <taxon>Pseudomonadota</taxon>
        <taxon>Alphaproteobacteria</taxon>
        <taxon>Sneathiellales</taxon>
        <taxon>Sneathiellaceae</taxon>
        <taxon>Sneathiella</taxon>
    </lineage>
</organism>
<evidence type="ECO:0000256" key="3">
    <source>
        <dbReference type="ARBA" id="ARBA00022519"/>
    </source>
</evidence>
<dbReference type="Pfam" id="PF06808">
    <property type="entry name" value="DctM"/>
    <property type="match status" value="1"/>
</dbReference>
<dbReference type="RefSeq" id="WP_161339192.1">
    <property type="nucleotide sequence ID" value="NZ_JBHSDG010000004.1"/>
</dbReference>
<evidence type="ECO:0000259" key="8">
    <source>
        <dbReference type="Pfam" id="PF06808"/>
    </source>
</evidence>
<dbReference type="PANTHER" id="PTHR33362:SF5">
    <property type="entry name" value="C4-DICARBOXYLATE TRAP TRANSPORTER LARGE PERMEASE PROTEIN DCTM"/>
    <property type="match status" value="1"/>
</dbReference>
<evidence type="ECO:0000313" key="9">
    <source>
        <dbReference type="EMBL" id="MZR22726.1"/>
    </source>
</evidence>
<feature type="transmembrane region" description="Helical" evidence="7">
    <location>
        <begin position="375"/>
        <end position="393"/>
    </location>
</feature>
<dbReference type="PANTHER" id="PTHR33362">
    <property type="entry name" value="SIALIC ACID TRAP TRANSPORTER PERMEASE PROTEIN SIAT-RELATED"/>
    <property type="match status" value="1"/>
</dbReference>
<dbReference type="AlphaFoldDB" id="A0A845MHB9"/>
<evidence type="ECO:0000256" key="5">
    <source>
        <dbReference type="ARBA" id="ARBA00022989"/>
    </source>
</evidence>
<evidence type="ECO:0000256" key="2">
    <source>
        <dbReference type="ARBA" id="ARBA00022475"/>
    </source>
</evidence>
<accession>A0A845MHB9</accession>
<evidence type="ECO:0000256" key="6">
    <source>
        <dbReference type="ARBA" id="ARBA00023136"/>
    </source>
</evidence>
<comment type="subunit">
    <text evidence="7">The complex comprises the extracytoplasmic solute receptor protein and the two transmembrane proteins.</text>
</comment>
<keyword evidence="10" id="KW-1185">Reference proteome</keyword>
<feature type="transmembrane region" description="Helical" evidence="7">
    <location>
        <begin position="146"/>
        <end position="169"/>
    </location>
</feature>
<dbReference type="NCBIfam" id="TIGR00786">
    <property type="entry name" value="dctM"/>
    <property type="match status" value="1"/>
</dbReference>
<evidence type="ECO:0000313" key="10">
    <source>
        <dbReference type="Proteomes" id="UP000445696"/>
    </source>
</evidence>
<name>A0A845MHB9_9PROT</name>
<gene>
    <name evidence="9" type="ORF">GQF03_10320</name>
</gene>
<evidence type="ECO:0000256" key="4">
    <source>
        <dbReference type="ARBA" id="ARBA00022692"/>
    </source>
</evidence>
<feature type="transmembrane region" description="Helical" evidence="7">
    <location>
        <begin position="405"/>
        <end position="430"/>
    </location>
</feature>